<accession>A0A8C9T2R0</accession>
<keyword evidence="2" id="KW-0812">Transmembrane</keyword>
<dbReference type="GO" id="GO:0005886">
    <property type="term" value="C:plasma membrane"/>
    <property type="evidence" value="ECO:0007669"/>
    <property type="project" value="TreeGrafter"/>
</dbReference>
<keyword evidence="3" id="KW-0472">Membrane</keyword>
<keyword evidence="6" id="KW-1185">Reference proteome</keyword>
<dbReference type="GeneTree" id="ENSGT00950000182977"/>
<dbReference type="InterPro" id="IPR013106">
    <property type="entry name" value="Ig_V-set"/>
</dbReference>
<sequence>MKTYTVKDTVGHISVVFAGSQSEKRVRNVTVLKGQSITVPCFYHRCDACTKQLCKGEKEANCPVRSNVASMSVSDDPVQGVFTVSMKDLQKKDSGMYMCVLTSSPPYLSLCSDTPGVSVKDNMMEAELGHSVTVHCFYSYSYRGREKKWCRSRKDSFCVTTWYKDTSQQTVTLKVDSTLEVFSVTMRDLPQKDRGWYWCSVGDRHFPVHISVTQKRHICLNYIWKFEIS</sequence>
<dbReference type="AlphaFoldDB" id="A0A8C9T2R0"/>
<dbReference type="PANTHER" id="PTHR11860">
    <property type="entry name" value="POLYMERIC-IMMUNOGLOBULIN RECEPTOR"/>
    <property type="match status" value="1"/>
</dbReference>
<organism evidence="5 6">
    <name type="scientific">Scleropages formosus</name>
    <name type="common">Asian bonytongue</name>
    <name type="synonym">Osteoglossum formosum</name>
    <dbReference type="NCBI Taxonomy" id="113540"/>
    <lineage>
        <taxon>Eukaryota</taxon>
        <taxon>Metazoa</taxon>
        <taxon>Chordata</taxon>
        <taxon>Craniata</taxon>
        <taxon>Vertebrata</taxon>
        <taxon>Euteleostomi</taxon>
        <taxon>Actinopterygii</taxon>
        <taxon>Neopterygii</taxon>
        <taxon>Teleostei</taxon>
        <taxon>Osteoglossocephala</taxon>
        <taxon>Osteoglossomorpha</taxon>
        <taxon>Osteoglossiformes</taxon>
        <taxon>Osteoglossidae</taxon>
        <taxon>Scleropages</taxon>
    </lineage>
</organism>
<dbReference type="Pfam" id="PF07686">
    <property type="entry name" value="V-set"/>
    <property type="match status" value="1"/>
</dbReference>
<dbReference type="PROSITE" id="PS50835">
    <property type="entry name" value="IG_LIKE"/>
    <property type="match status" value="1"/>
</dbReference>
<dbReference type="Gene3D" id="2.60.40.10">
    <property type="entry name" value="Immunoglobulins"/>
    <property type="match status" value="2"/>
</dbReference>
<reference evidence="5 6" key="1">
    <citation type="submission" date="2019-04" db="EMBL/GenBank/DDBJ databases">
        <authorList>
            <consortium name="Wellcome Sanger Institute Data Sharing"/>
        </authorList>
    </citation>
    <scope>NUCLEOTIDE SEQUENCE [LARGE SCALE GENOMIC DNA]</scope>
</reference>
<dbReference type="InterPro" id="IPR013783">
    <property type="entry name" value="Ig-like_fold"/>
</dbReference>
<dbReference type="InterPro" id="IPR050671">
    <property type="entry name" value="CD300_family_receptors"/>
</dbReference>
<dbReference type="OrthoDB" id="8920197at2759"/>
<proteinExistence type="predicted"/>
<dbReference type="InterPro" id="IPR003599">
    <property type="entry name" value="Ig_sub"/>
</dbReference>
<evidence type="ECO:0000259" key="4">
    <source>
        <dbReference type="PROSITE" id="PS50835"/>
    </source>
</evidence>
<evidence type="ECO:0000313" key="5">
    <source>
        <dbReference type="Ensembl" id="ENSSFOP00015045944.1"/>
    </source>
</evidence>
<dbReference type="InterPro" id="IPR007110">
    <property type="entry name" value="Ig-like_dom"/>
</dbReference>
<dbReference type="SUPFAM" id="SSF48726">
    <property type="entry name" value="Immunoglobulin"/>
    <property type="match status" value="2"/>
</dbReference>
<dbReference type="GO" id="GO:0004888">
    <property type="term" value="F:transmembrane signaling receptor activity"/>
    <property type="evidence" value="ECO:0007669"/>
    <property type="project" value="TreeGrafter"/>
</dbReference>
<dbReference type="Proteomes" id="UP000694397">
    <property type="component" value="Chromosome 1"/>
</dbReference>
<feature type="domain" description="Ig-like" evidence="4">
    <location>
        <begin position="115"/>
        <end position="211"/>
    </location>
</feature>
<dbReference type="Ensembl" id="ENSSFOT00015042952.1">
    <property type="protein sequence ID" value="ENSSFOP00015045944.1"/>
    <property type="gene ID" value="ENSSFOG00015028367.1"/>
</dbReference>
<dbReference type="SMART" id="SM00409">
    <property type="entry name" value="IG"/>
    <property type="match status" value="2"/>
</dbReference>
<comment type="subcellular location">
    <subcellularLocation>
        <location evidence="1">Membrane</location>
    </subcellularLocation>
</comment>
<dbReference type="InterPro" id="IPR036179">
    <property type="entry name" value="Ig-like_dom_sf"/>
</dbReference>
<name>A0A8C9T2R0_SCLFO</name>
<evidence type="ECO:0000256" key="1">
    <source>
        <dbReference type="ARBA" id="ARBA00004370"/>
    </source>
</evidence>
<evidence type="ECO:0000313" key="6">
    <source>
        <dbReference type="Proteomes" id="UP000694397"/>
    </source>
</evidence>
<evidence type="ECO:0000256" key="2">
    <source>
        <dbReference type="ARBA" id="ARBA00022692"/>
    </source>
</evidence>
<reference evidence="5" key="2">
    <citation type="submission" date="2025-08" db="UniProtKB">
        <authorList>
            <consortium name="Ensembl"/>
        </authorList>
    </citation>
    <scope>IDENTIFICATION</scope>
</reference>
<protein>
    <recommendedName>
        <fullName evidence="4">Ig-like domain-containing protein</fullName>
    </recommendedName>
</protein>
<reference evidence="5" key="3">
    <citation type="submission" date="2025-09" db="UniProtKB">
        <authorList>
            <consortium name="Ensembl"/>
        </authorList>
    </citation>
    <scope>IDENTIFICATION</scope>
</reference>
<evidence type="ECO:0000256" key="3">
    <source>
        <dbReference type="ARBA" id="ARBA00023136"/>
    </source>
</evidence>
<dbReference type="PANTHER" id="PTHR11860:SF87">
    <property type="entry name" value="CMRF35-LIKE MOLECULE 8"/>
    <property type="match status" value="1"/>
</dbReference>